<dbReference type="PANTHER" id="PTHR30487:SF0">
    <property type="entry name" value="PREPILIN LEADER PEPTIDASE_N-METHYLTRANSFERASE-RELATED"/>
    <property type="match status" value="1"/>
</dbReference>
<dbReference type="PANTHER" id="PTHR30487">
    <property type="entry name" value="TYPE 4 PREPILIN-LIKE PROTEINS LEADER PEPTIDE-PROCESSING ENZYME"/>
    <property type="match status" value="1"/>
</dbReference>
<dbReference type="InterPro" id="IPR000045">
    <property type="entry name" value="Prepilin_IV_endopep_pep"/>
</dbReference>
<dbReference type="OrthoDB" id="2087435at2"/>
<feature type="transmembrane region" description="Helical" evidence="2">
    <location>
        <begin position="142"/>
        <end position="159"/>
    </location>
</feature>
<dbReference type="RefSeq" id="WP_140737375.1">
    <property type="nucleotide sequence ID" value="NZ_RCZM01000001.1"/>
</dbReference>
<feature type="transmembrane region" description="Helical" evidence="2">
    <location>
        <begin position="77"/>
        <end position="95"/>
    </location>
</feature>
<dbReference type="InterPro" id="IPR050882">
    <property type="entry name" value="Prepilin_peptidase/N-MTase"/>
</dbReference>
<feature type="domain" description="Prepilin type IV endopeptidase peptidase" evidence="3">
    <location>
        <begin position="83"/>
        <end position="195"/>
    </location>
</feature>
<feature type="transmembrane region" description="Helical" evidence="2">
    <location>
        <begin position="179"/>
        <end position="199"/>
    </location>
</feature>
<keyword evidence="5" id="KW-1185">Reference proteome</keyword>
<reference evidence="4 5" key="1">
    <citation type="journal article" date="2019" name="Environ. Microbiol.">
        <title>Species interactions and distinct microbial communities in high Arctic permafrost affected cryosols are associated with the CH4 and CO2 gas fluxes.</title>
        <authorList>
            <person name="Altshuler I."/>
            <person name="Hamel J."/>
            <person name="Turney S."/>
            <person name="Magnuson E."/>
            <person name="Levesque R."/>
            <person name="Greer C."/>
            <person name="Whyte L.G."/>
        </authorList>
    </citation>
    <scope>NUCLEOTIDE SEQUENCE [LARGE SCALE GENOMIC DNA]</scope>
    <source>
        <strain evidence="4 5">S9.3A</strain>
    </source>
</reference>
<evidence type="ECO:0000256" key="2">
    <source>
        <dbReference type="SAM" id="Phobius"/>
    </source>
</evidence>
<dbReference type="GO" id="GO:0004190">
    <property type="term" value="F:aspartic-type endopeptidase activity"/>
    <property type="evidence" value="ECO:0007669"/>
    <property type="project" value="InterPro"/>
</dbReference>
<evidence type="ECO:0000256" key="1">
    <source>
        <dbReference type="ARBA" id="ARBA00005801"/>
    </source>
</evidence>
<proteinExistence type="inferred from homology"/>
<keyword evidence="2" id="KW-1133">Transmembrane helix</keyword>
<feature type="transmembrane region" description="Helical" evidence="2">
    <location>
        <begin position="110"/>
        <end position="130"/>
    </location>
</feature>
<sequence length="231" mass="23967">MIDLAAGSGVAAWVLVLLALAGASLGAVTGRALAVADYRIESDEAGPPPRHWWWPAVAVGLLWAVVGWRIGDLAGWAALPAYLLFAWLTVALVWIDADVHRLPDGLVLPAYPALLVLVVVATAGLGDWGVLVRALACMAGMYALYFLMAIISPSSLGFGDVKLSGLIGLLLGWVGVGDAFVALLAGFVVGGLIAVVMLVGRRVGMRSHIAFGPSMLAGAFVALVVQYQLVA</sequence>
<keyword evidence="2" id="KW-0812">Transmembrane</keyword>
<evidence type="ECO:0000259" key="3">
    <source>
        <dbReference type="Pfam" id="PF01478"/>
    </source>
</evidence>
<dbReference type="Gene3D" id="1.20.120.1220">
    <property type="match status" value="1"/>
</dbReference>
<feature type="transmembrane region" description="Helical" evidence="2">
    <location>
        <begin position="211"/>
        <end position="230"/>
    </location>
</feature>
<evidence type="ECO:0000313" key="5">
    <source>
        <dbReference type="Proteomes" id="UP000317722"/>
    </source>
</evidence>
<accession>A0A502D4G5</accession>
<dbReference type="EMBL" id="RCZM01000001">
    <property type="protein sequence ID" value="TPG19722.1"/>
    <property type="molecule type" value="Genomic_DNA"/>
</dbReference>
<keyword evidence="2" id="KW-0472">Membrane</keyword>
<evidence type="ECO:0000313" key="4">
    <source>
        <dbReference type="EMBL" id="TPG19722.1"/>
    </source>
</evidence>
<dbReference type="AlphaFoldDB" id="A0A502D4G5"/>
<organism evidence="4 5">
    <name type="scientific">Pedococcus bigeumensis</name>
    <dbReference type="NCBI Taxonomy" id="433644"/>
    <lineage>
        <taxon>Bacteria</taxon>
        <taxon>Bacillati</taxon>
        <taxon>Actinomycetota</taxon>
        <taxon>Actinomycetes</taxon>
        <taxon>Micrococcales</taxon>
        <taxon>Intrasporangiaceae</taxon>
        <taxon>Pedococcus</taxon>
    </lineage>
</organism>
<dbReference type="Pfam" id="PF01478">
    <property type="entry name" value="Peptidase_A24"/>
    <property type="match status" value="1"/>
</dbReference>
<feature type="transmembrane region" description="Helical" evidence="2">
    <location>
        <begin position="52"/>
        <end position="70"/>
    </location>
</feature>
<comment type="similarity">
    <text evidence="1">Belongs to the peptidase A24 family.</text>
</comment>
<dbReference type="Proteomes" id="UP000317722">
    <property type="component" value="Unassembled WGS sequence"/>
</dbReference>
<protein>
    <submittedName>
        <fullName evidence="4">Prepilin peptidase</fullName>
    </submittedName>
</protein>
<dbReference type="GO" id="GO:0006465">
    <property type="term" value="P:signal peptide processing"/>
    <property type="evidence" value="ECO:0007669"/>
    <property type="project" value="TreeGrafter"/>
</dbReference>
<dbReference type="GO" id="GO:0005886">
    <property type="term" value="C:plasma membrane"/>
    <property type="evidence" value="ECO:0007669"/>
    <property type="project" value="TreeGrafter"/>
</dbReference>
<gene>
    <name evidence="4" type="ORF">EAH86_04640</name>
</gene>
<name>A0A502D4G5_9MICO</name>
<comment type="caution">
    <text evidence="4">The sequence shown here is derived from an EMBL/GenBank/DDBJ whole genome shotgun (WGS) entry which is preliminary data.</text>
</comment>